<feature type="chain" id="PRO_5003187701" evidence="3">
    <location>
        <begin position="24"/>
        <end position="276"/>
    </location>
</feature>
<keyword evidence="7" id="KW-1185">Reference proteome</keyword>
<reference key="1">
    <citation type="submission" date="2010-11" db="EMBL/GenBank/DDBJ databases">
        <title>The complete genome of Paludibacter propionicigenes DSM 17365.</title>
        <authorList>
            <consortium name="US DOE Joint Genome Institute (JGI-PGF)"/>
            <person name="Lucas S."/>
            <person name="Copeland A."/>
            <person name="Lapidus A."/>
            <person name="Bruce D."/>
            <person name="Goodwin L."/>
            <person name="Pitluck S."/>
            <person name="Kyrpides N."/>
            <person name="Mavromatis K."/>
            <person name="Ivanova N."/>
            <person name="Munk A.C."/>
            <person name="Brettin T."/>
            <person name="Detter J.C."/>
            <person name="Han C."/>
            <person name="Tapia R."/>
            <person name="Land M."/>
            <person name="Hauser L."/>
            <person name="Markowitz V."/>
            <person name="Cheng J.-F."/>
            <person name="Hugenholtz P."/>
            <person name="Woyke T."/>
            <person name="Wu D."/>
            <person name="Gronow S."/>
            <person name="Wellnitz S."/>
            <person name="Brambilla E."/>
            <person name="Klenk H.-P."/>
            <person name="Eisen J.A."/>
        </authorList>
    </citation>
    <scope>NUCLEOTIDE SEQUENCE</scope>
    <source>
        <strain>WB4</strain>
    </source>
</reference>
<dbReference type="InterPro" id="IPR003715">
    <property type="entry name" value="Poly_export_N"/>
</dbReference>
<keyword evidence="1 3" id="KW-0732">Signal</keyword>
<accession>E4T6V6</accession>
<dbReference type="EMBL" id="CP002345">
    <property type="protein sequence ID" value="ADQ80450.1"/>
    <property type="molecule type" value="Genomic_DNA"/>
</dbReference>
<dbReference type="InterPro" id="IPR019554">
    <property type="entry name" value="Soluble_ligand-bd"/>
</dbReference>
<evidence type="ECO:0000256" key="1">
    <source>
        <dbReference type="ARBA" id="ARBA00022729"/>
    </source>
</evidence>
<evidence type="ECO:0000259" key="4">
    <source>
        <dbReference type="Pfam" id="PF02563"/>
    </source>
</evidence>
<feature type="domain" description="Polysaccharide export protein N-terminal" evidence="4">
    <location>
        <begin position="52"/>
        <end position="150"/>
    </location>
</feature>
<reference evidence="6 7" key="2">
    <citation type="journal article" date="2011" name="Stand. Genomic Sci.">
        <title>Complete genome sequence of Paludibacter propionicigenes type strain (WB4).</title>
        <authorList>
            <person name="Gronow S."/>
            <person name="Munk C."/>
            <person name="Lapidus A."/>
            <person name="Nolan M."/>
            <person name="Lucas S."/>
            <person name="Hammon N."/>
            <person name="Deshpande S."/>
            <person name="Cheng J.F."/>
            <person name="Tapia R."/>
            <person name="Han C."/>
            <person name="Goodwin L."/>
            <person name="Pitluck S."/>
            <person name="Liolios K."/>
            <person name="Ivanova N."/>
            <person name="Mavromatis K."/>
            <person name="Mikhailova N."/>
            <person name="Pati A."/>
            <person name="Chen A."/>
            <person name="Palaniappan K."/>
            <person name="Land M."/>
            <person name="Hauser L."/>
            <person name="Chang Y.J."/>
            <person name="Jeffries C.D."/>
            <person name="Brambilla E."/>
            <person name="Rohde M."/>
            <person name="Goker M."/>
            <person name="Detter J.C."/>
            <person name="Woyke T."/>
            <person name="Bristow J."/>
            <person name="Eisen J.A."/>
            <person name="Markowitz V."/>
            <person name="Hugenholtz P."/>
            <person name="Kyrpides N.C."/>
            <person name="Klenk H.P."/>
        </authorList>
    </citation>
    <scope>NUCLEOTIDE SEQUENCE [LARGE SCALE GENOMIC DNA]</scope>
    <source>
        <strain evidence="7">DSM 17365 / JCM 13257 / WB4</strain>
    </source>
</reference>
<keyword evidence="2" id="KW-1133">Transmembrane helix</keyword>
<dbReference type="Pfam" id="PF02563">
    <property type="entry name" value="Poly_export"/>
    <property type="match status" value="1"/>
</dbReference>
<dbReference type="RefSeq" id="WP_013445819.1">
    <property type="nucleotide sequence ID" value="NC_014734.1"/>
</dbReference>
<feature type="signal peptide" evidence="3">
    <location>
        <begin position="1"/>
        <end position="23"/>
    </location>
</feature>
<protein>
    <submittedName>
        <fullName evidence="6">Polysaccharide export protein</fullName>
    </submittedName>
</protein>
<sequence length="276" mass="30748">MCCKQTKIFVYLFFSLLFMYSCAPGKDIAYFQKVNPTSKKFGNTPTIPTGLYEAKIKPKDLLSITVVSSEPEASKMYNLIMPQVEKASTQAALSSQPVLQTYEVDNNGEIEFPVLGKIKVVGLTRHELESILHSKLSAAFTKESPIITIRFTNYSVNVLGEVQRPGKFETNNGRLTIFEGLALAGDLTIYGRRDNVKVLREKADGSKEYITINLNDKNVIYSPAYYLEQNDVVYVEPNKSRSRSSNYGAAESFGISSLSVLLTLTSLVFTVFSIKL</sequence>
<dbReference type="Pfam" id="PF10531">
    <property type="entry name" value="SLBB"/>
    <property type="match status" value="1"/>
</dbReference>
<dbReference type="eggNOG" id="COG1596">
    <property type="taxonomic scope" value="Bacteria"/>
</dbReference>
<feature type="domain" description="Soluble ligand binding" evidence="5">
    <location>
        <begin position="156"/>
        <end position="210"/>
    </location>
</feature>
<organism evidence="6 7">
    <name type="scientific">Paludibacter propionicigenes (strain DSM 17365 / JCM 13257 / WB4)</name>
    <dbReference type="NCBI Taxonomy" id="694427"/>
    <lineage>
        <taxon>Bacteria</taxon>
        <taxon>Pseudomonadati</taxon>
        <taxon>Bacteroidota</taxon>
        <taxon>Bacteroidia</taxon>
        <taxon>Bacteroidales</taxon>
        <taxon>Paludibacteraceae</taxon>
        <taxon>Paludibacter</taxon>
    </lineage>
</organism>
<feature type="transmembrane region" description="Helical" evidence="2">
    <location>
        <begin position="253"/>
        <end position="274"/>
    </location>
</feature>
<dbReference type="PANTHER" id="PTHR33619">
    <property type="entry name" value="POLYSACCHARIDE EXPORT PROTEIN GFCE-RELATED"/>
    <property type="match status" value="1"/>
</dbReference>
<keyword evidence="2" id="KW-0812">Transmembrane</keyword>
<dbReference type="InterPro" id="IPR049712">
    <property type="entry name" value="Poly_export"/>
</dbReference>
<dbReference type="PROSITE" id="PS51257">
    <property type="entry name" value="PROKAR_LIPOPROTEIN"/>
    <property type="match status" value="1"/>
</dbReference>
<evidence type="ECO:0000259" key="5">
    <source>
        <dbReference type="Pfam" id="PF10531"/>
    </source>
</evidence>
<keyword evidence="2" id="KW-0472">Membrane</keyword>
<dbReference type="KEGG" id="ppn:Palpr_2315"/>
<name>E4T6V6_PALPW</name>
<proteinExistence type="predicted"/>
<dbReference type="STRING" id="694427.Palpr_2315"/>
<dbReference type="PANTHER" id="PTHR33619:SF3">
    <property type="entry name" value="POLYSACCHARIDE EXPORT PROTEIN GFCE-RELATED"/>
    <property type="match status" value="1"/>
</dbReference>
<gene>
    <name evidence="6" type="ordered locus">Palpr_2315</name>
</gene>
<evidence type="ECO:0000313" key="6">
    <source>
        <dbReference type="EMBL" id="ADQ80450.1"/>
    </source>
</evidence>
<evidence type="ECO:0000313" key="7">
    <source>
        <dbReference type="Proteomes" id="UP000008718"/>
    </source>
</evidence>
<dbReference type="GO" id="GO:0015159">
    <property type="term" value="F:polysaccharide transmembrane transporter activity"/>
    <property type="evidence" value="ECO:0007669"/>
    <property type="project" value="InterPro"/>
</dbReference>
<dbReference type="Proteomes" id="UP000008718">
    <property type="component" value="Chromosome"/>
</dbReference>
<evidence type="ECO:0000256" key="3">
    <source>
        <dbReference type="SAM" id="SignalP"/>
    </source>
</evidence>
<dbReference type="HOGENOM" id="CLU_038343_1_0_10"/>
<dbReference type="AlphaFoldDB" id="E4T6V6"/>
<dbReference type="Gene3D" id="3.10.560.10">
    <property type="entry name" value="Outer membrane lipoprotein wza domain like"/>
    <property type="match status" value="1"/>
</dbReference>
<evidence type="ECO:0000256" key="2">
    <source>
        <dbReference type="SAM" id="Phobius"/>
    </source>
</evidence>